<dbReference type="AlphaFoldDB" id="A0AAW1QAA4"/>
<dbReference type="EMBL" id="JALJOR010000005">
    <property type="protein sequence ID" value="KAK9817229.1"/>
    <property type="molecule type" value="Genomic_DNA"/>
</dbReference>
<feature type="transmembrane region" description="Helical" evidence="6">
    <location>
        <begin position="49"/>
        <end position="70"/>
    </location>
</feature>
<comment type="caution">
    <text evidence="8">The sequence shown here is derived from an EMBL/GenBank/DDBJ whole genome shotgun (WGS) entry which is preliminary data.</text>
</comment>
<evidence type="ECO:0000256" key="4">
    <source>
        <dbReference type="ARBA" id="ARBA00023136"/>
    </source>
</evidence>
<feature type="transmembrane region" description="Helical" evidence="6">
    <location>
        <begin position="118"/>
        <end position="136"/>
    </location>
</feature>
<dbReference type="InterPro" id="IPR050846">
    <property type="entry name" value="TLCD"/>
</dbReference>
<name>A0AAW1QAA4_9CHLO</name>
<keyword evidence="9" id="KW-1185">Reference proteome</keyword>
<dbReference type="Pfam" id="PF03798">
    <property type="entry name" value="TRAM_LAG1_CLN8"/>
    <property type="match status" value="1"/>
</dbReference>
<evidence type="ECO:0000256" key="5">
    <source>
        <dbReference type="PROSITE-ProRule" id="PRU00205"/>
    </source>
</evidence>
<dbReference type="PANTHER" id="PTHR13439:SF0">
    <property type="entry name" value="TOPOISOMERASE I DAMAGE AFFECTED PROTEIN 4"/>
    <property type="match status" value="1"/>
</dbReference>
<sequence>MGTAEFPVAKIHQIAALSCLAWVIVNIAAHLLSSWLWKGYKSLSTSNKLGWCNRIASAIHAIVLVSNQAWNLADPQLTADPLFAVSDGHFRWGSVMYGYLIYDTLYTLVFYKAVGSPSFILHHALGLVCCCFGLYFNKLALFGIAIEVFFEGTTPLLHLLGCMKVAGLEDTVAFLVAGLAFAAQFFVFRVVIAQYYWYLMIKSVLALEHRPAWGWAGIAVYGALSALNVFWFSKLVRMAVTTCTTPRASVQSRKRTSAFAREREENLLHGSYLKQVAQQGPKSFPLQHLQSMTSECSADLAAHAMAAGVSATVSVGSHKKMS</sequence>
<evidence type="ECO:0000256" key="1">
    <source>
        <dbReference type="ARBA" id="ARBA00004141"/>
    </source>
</evidence>
<comment type="subcellular location">
    <subcellularLocation>
        <location evidence="1">Membrane</location>
        <topology evidence="1">Multi-pass membrane protein</topology>
    </subcellularLocation>
</comment>
<evidence type="ECO:0000256" key="2">
    <source>
        <dbReference type="ARBA" id="ARBA00022692"/>
    </source>
</evidence>
<evidence type="ECO:0000259" key="7">
    <source>
        <dbReference type="PROSITE" id="PS50922"/>
    </source>
</evidence>
<dbReference type="Proteomes" id="UP001489004">
    <property type="component" value="Unassembled WGS sequence"/>
</dbReference>
<feature type="transmembrane region" description="Helical" evidence="6">
    <location>
        <begin position="212"/>
        <end position="232"/>
    </location>
</feature>
<accession>A0AAW1QAA4</accession>
<protein>
    <recommendedName>
        <fullName evidence="7">TLC domain-containing protein</fullName>
    </recommendedName>
</protein>
<evidence type="ECO:0000313" key="9">
    <source>
        <dbReference type="Proteomes" id="UP001489004"/>
    </source>
</evidence>
<dbReference type="SMART" id="SM00724">
    <property type="entry name" value="TLC"/>
    <property type="match status" value="1"/>
</dbReference>
<reference evidence="8 9" key="1">
    <citation type="journal article" date="2024" name="Nat. Commun.">
        <title>Phylogenomics reveals the evolutionary origins of lichenization in chlorophyte algae.</title>
        <authorList>
            <person name="Puginier C."/>
            <person name="Libourel C."/>
            <person name="Otte J."/>
            <person name="Skaloud P."/>
            <person name="Haon M."/>
            <person name="Grisel S."/>
            <person name="Petersen M."/>
            <person name="Berrin J.G."/>
            <person name="Delaux P.M."/>
            <person name="Dal Grande F."/>
            <person name="Keller J."/>
        </authorList>
    </citation>
    <scope>NUCLEOTIDE SEQUENCE [LARGE SCALE GENOMIC DNA]</scope>
    <source>
        <strain evidence="8 9">SAG 2043</strain>
    </source>
</reference>
<proteinExistence type="predicted"/>
<dbReference type="InterPro" id="IPR006634">
    <property type="entry name" value="TLC-dom"/>
</dbReference>
<organism evidence="8 9">
    <name type="scientific">[Myrmecia] bisecta</name>
    <dbReference type="NCBI Taxonomy" id="41462"/>
    <lineage>
        <taxon>Eukaryota</taxon>
        <taxon>Viridiplantae</taxon>
        <taxon>Chlorophyta</taxon>
        <taxon>core chlorophytes</taxon>
        <taxon>Trebouxiophyceae</taxon>
        <taxon>Trebouxiales</taxon>
        <taxon>Trebouxiaceae</taxon>
        <taxon>Myrmecia</taxon>
    </lineage>
</organism>
<keyword evidence="4 5" id="KW-0472">Membrane</keyword>
<evidence type="ECO:0000256" key="3">
    <source>
        <dbReference type="ARBA" id="ARBA00022989"/>
    </source>
</evidence>
<dbReference type="GO" id="GO:0055088">
    <property type="term" value="P:lipid homeostasis"/>
    <property type="evidence" value="ECO:0007669"/>
    <property type="project" value="TreeGrafter"/>
</dbReference>
<feature type="domain" description="TLC" evidence="7">
    <location>
        <begin position="46"/>
        <end position="244"/>
    </location>
</feature>
<evidence type="ECO:0000313" key="8">
    <source>
        <dbReference type="EMBL" id="KAK9817229.1"/>
    </source>
</evidence>
<feature type="transmembrane region" description="Helical" evidence="6">
    <location>
        <begin position="172"/>
        <end position="192"/>
    </location>
</feature>
<feature type="transmembrane region" description="Helical" evidence="6">
    <location>
        <begin position="142"/>
        <end position="160"/>
    </location>
</feature>
<keyword evidence="3 6" id="KW-1133">Transmembrane helix</keyword>
<dbReference type="PANTHER" id="PTHR13439">
    <property type="entry name" value="CT120 PROTEIN"/>
    <property type="match status" value="1"/>
</dbReference>
<gene>
    <name evidence="8" type="ORF">WJX72_011418</name>
</gene>
<dbReference type="GO" id="GO:0005783">
    <property type="term" value="C:endoplasmic reticulum"/>
    <property type="evidence" value="ECO:0007669"/>
    <property type="project" value="TreeGrafter"/>
</dbReference>
<dbReference type="PROSITE" id="PS50922">
    <property type="entry name" value="TLC"/>
    <property type="match status" value="1"/>
</dbReference>
<keyword evidence="2 5" id="KW-0812">Transmembrane</keyword>
<evidence type="ECO:0000256" key="6">
    <source>
        <dbReference type="SAM" id="Phobius"/>
    </source>
</evidence>
<feature type="transmembrane region" description="Helical" evidence="6">
    <location>
        <begin position="90"/>
        <end position="111"/>
    </location>
</feature>
<feature type="transmembrane region" description="Helical" evidence="6">
    <location>
        <begin position="14"/>
        <end position="37"/>
    </location>
</feature>
<dbReference type="GO" id="GO:0016020">
    <property type="term" value="C:membrane"/>
    <property type="evidence" value="ECO:0007669"/>
    <property type="project" value="UniProtKB-SubCell"/>
</dbReference>